<dbReference type="STRING" id="402596.SAMN04489844_0627"/>
<keyword evidence="3" id="KW-1185">Reference proteome</keyword>
<dbReference type="OrthoDB" id="3765013at2"/>
<accession>A0A1H4KLU5</accession>
<gene>
    <name evidence="2" type="ORF">SAMN04489844_0627</name>
</gene>
<reference evidence="3" key="1">
    <citation type="submission" date="2016-10" db="EMBL/GenBank/DDBJ databases">
        <authorList>
            <person name="Varghese N."/>
            <person name="Submissions S."/>
        </authorList>
    </citation>
    <scope>NUCLEOTIDE SEQUENCE [LARGE SCALE GENOMIC DNA]</scope>
    <source>
        <strain evidence="3">DSM 22017</strain>
    </source>
</reference>
<dbReference type="AlphaFoldDB" id="A0A1H4KLU5"/>
<name>A0A1H4KLU5_9ACTN</name>
<feature type="region of interest" description="Disordered" evidence="1">
    <location>
        <begin position="339"/>
        <end position="368"/>
    </location>
</feature>
<sequence>MRISVECGGFTRAADACLAANQTSALLTQSLAGRLVAGAGMAGNDATSASFARAYDASAPAALAALADLTHAFIGAGRLLAATGSEHAKAEAAAAHAVSAYSGRGLDDDAFVRVSPPRPPSSLGAQEPSLGAVDRWILDQVEGFVWPGGDVTALRATASAWRRAAASTDGLADHVDAAITFLESQRSPEIPVAADALADLRDLVLDTAWQLGSLATACDDYADAIDDTRERTRALLEEIGRMIVEGVAISTIATAISGSLGGGASATAAVAKIREKFPRFVALLTALRASVATASARLQRVLDDLADLRTRVEGWLRVPARNERGELRHPLAWLSKDARFEASPKHGSRPNGRAAAGPRNGQQALEDSVAVNPSTTTRRVAYDGKTEEFVVFDETTPGVFHGHVRSWGELSHAMQRALVEAGVVDRKGRAMTRGGS</sequence>
<dbReference type="EMBL" id="FNRT01000002">
    <property type="protein sequence ID" value="SEB59461.1"/>
    <property type="molecule type" value="Genomic_DNA"/>
</dbReference>
<evidence type="ECO:0000313" key="3">
    <source>
        <dbReference type="Proteomes" id="UP000198742"/>
    </source>
</evidence>
<evidence type="ECO:0000313" key="2">
    <source>
        <dbReference type="EMBL" id="SEB59461.1"/>
    </source>
</evidence>
<proteinExistence type="predicted"/>
<dbReference type="Proteomes" id="UP000198742">
    <property type="component" value="Unassembled WGS sequence"/>
</dbReference>
<evidence type="ECO:0000256" key="1">
    <source>
        <dbReference type="SAM" id="MobiDB-lite"/>
    </source>
</evidence>
<protein>
    <submittedName>
        <fullName evidence="2">Uncharacterized protein</fullName>
    </submittedName>
</protein>
<organism evidence="2 3">
    <name type="scientific">Nocardioides exalbidus</name>
    <dbReference type="NCBI Taxonomy" id="402596"/>
    <lineage>
        <taxon>Bacteria</taxon>
        <taxon>Bacillati</taxon>
        <taxon>Actinomycetota</taxon>
        <taxon>Actinomycetes</taxon>
        <taxon>Propionibacteriales</taxon>
        <taxon>Nocardioidaceae</taxon>
        <taxon>Nocardioides</taxon>
    </lineage>
</organism>
<dbReference type="RefSeq" id="WP_139306451.1">
    <property type="nucleotide sequence ID" value="NZ_FNRT01000002.1"/>
</dbReference>
<dbReference type="CDD" id="cd20695">
    <property type="entry name" value="CdiA-CT_5T87E_Ct"/>
    <property type="match status" value="1"/>
</dbReference>